<evidence type="ECO:0000313" key="2">
    <source>
        <dbReference type="EMBL" id="KAF3591297.1"/>
    </source>
</evidence>
<dbReference type="PANTHER" id="PTHR31099:SF40">
    <property type="entry name" value="BNAANNG04490D PROTEIN"/>
    <property type="match status" value="1"/>
</dbReference>
<reference evidence="2 3" key="1">
    <citation type="journal article" date="2020" name="BMC Genomics">
        <title>Intraspecific diversification of the crop wild relative Brassica cretica Lam. using demographic model selection.</title>
        <authorList>
            <person name="Kioukis A."/>
            <person name="Michalopoulou V.A."/>
            <person name="Briers L."/>
            <person name="Pirintsos S."/>
            <person name="Studholme D.J."/>
            <person name="Pavlidis P."/>
            <person name="Sarris P.F."/>
        </authorList>
    </citation>
    <scope>NUCLEOTIDE SEQUENCE [LARGE SCALE GENOMIC DNA]</scope>
    <source>
        <strain evidence="3">cv. PFS-1207/04</strain>
    </source>
</reference>
<name>A0ABQ7E2M9_BRACR</name>
<dbReference type="EMBL" id="QGKV02000299">
    <property type="protein sequence ID" value="KAF3591297.1"/>
    <property type="molecule type" value="Genomic_DNA"/>
</dbReference>
<feature type="region of interest" description="Disordered" evidence="1">
    <location>
        <begin position="1"/>
        <end position="40"/>
    </location>
</feature>
<evidence type="ECO:0000256" key="1">
    <source>
        <dbReference type="SAM" id="MobiDB-lite"/>
    </source>
</evidence>
<keyword evidence="3" id="KW-1185">Reference proteome</keyword>
<comment type="caution">
    <text evidence="2">The sequence shown here is derived from an EMBL/GenBank/DDBJ whole genome shotgun (WGS) entry which is preliminary data.</text>
</comment>
<accession>A0ABQ7E2M9</accession>
<evidence type="ECO:0000313" key="3">
    <source>
        <dbReference type="Proteomes" id="UP000266723"/>
    </source>
</evidence>
<sequence>MEGSPYRKISFSRRKGLSLGPDPKCFLGGPRASPSGDPEAGVLPERQVWRLVRVLLKVMDASKDTRGDPDVYKGLRYLLISLNPTPALISRKMNPELLVFPSSLGDAPKADSEVIPIAPLRRRRSCFFDDGPRSEIREGDVADMRRKYAIHPSLGMRSEVSSFFGFCPSQLTPLTWRMAIQVLGKLHGFSVGVHEILYSYHFAPLVNKARFYHLRSRDGTPLVEEPSRGAIRLSYILAYHRCISSGFLCWRSNSEAYNRSSPKIPMGDFSGTVVRLSVSAISDEDQKAKTRTRRPFYTPLPRLARAASSVNGLSSTSSTGAEAIYNHDPLVDAHRRLIGEVFFLRTQVQDMMARQDLLVQQVRVSTRWELMKEWLEKRVEHWDPEEEYRRNLLLSGGIDQQSGSFSRVATPKSIVGTLPTCFSVEVMLLVVGTEICTVDFLHSLRSRILCSSITKDEKDTKKVLIDFGLNLMKDFLRTPFEDQAERVRSSSTILRTGLVQLGGWTSWSRVRSCAAIRRAGPVVHPAHFQPCFLEIFGASLEARDGRRSTVAI</sequence>
<gene>
    <name evidence="2" type="ORF">DY000_02021987</name>
</gene>
<organism evidence="2 3">
    <name type="scientific">Brassica cretica</name>
    <name type="common">Mustard</name>
    <dbReference type="NCBI Taxonomy" id="69181"/>
    <lineage>
        <taxon>Eukaryota</taxon>
        <taxon>Viridiplantae</taxon>
        <taxon>Streptophyta</taxon>
        <taxon>Embryophyta</taxon>
        <taxon>Tracheophyta</taxon>
        <taxon>Spermatophyta</taxon>
        <taxon>Magnoliopsida</taxon>
        <taxon>eudicotyledons</taxon>
        <taxon>Gunneridae</taxon>
        <taxon>Pentapetalae</taxon>
        <taxon>rosids</taxon>
        <taxon>malvids</taxon>
        <taxon>Brassicales</taxon>
        <taxon>Brassicaceae</taxon>
        <taxon>Brassiceae</taxon>
        <taxon>Brassica</taxon>
    </lineage>
</organism>
<dbReference type="Proteomes" id="UP000266723">
    <property type="component" value="Unassembled WGS sequence"/>
</dbReference>
<protein>
    <submittedName>
        <fullName evidence="2">Uncharacterized protein</fullName>
    </submittedName>
</protein>
<proteinExistence type="predicted"/>
<dbReference type="PANTHER" id="PTHR31099">
    <property type="entry name" value="OS06G0165300 PROTEIN"/>
    <property type="match status" value="1"/>
</dbReference>